<protein>
    <recommendedName>
        <fullName evidence="2">Copper amine oxidase-like N-terminal domain-containing protein</fullName>
    </recommendedName>
</protein>
<evidence type="ECO:0000259" key="2">
    <source>
        <dbReference type="Pfam" id="PF07833"/>
    </source>
</evidence>
<proteinExistence type="predicted"/>
<reference evidence="3 4" key="1">
    <citation type="submission" date="2020-01" db="EMBL/GenBank/DDBJ databases">
        <title>Whole-genome sequence of Heliobacterium undosum DSM 13378.</title>
        <authorList>
            <person name="Kyndt J.A."/>
            <person name="Meyer T.E."/>
        </authorList>
    </citation>
    <scope>NUCLEOTIDE SEQUENCE [LARGE SCALE GENOMIC DNA]</scope>
    <source>
        <strain evidence="3 4">DSM 13378</strain>
    </source>
</reference>
<feature type="chain" id="PRO_5032704165" description="Copper amine oxidase-like N-terminal domain-containing protein" evidence="1">
    <location>
        <begin position="30"/>
        <end position="292"/>
    </location>
</feature>
<dbReference type="Proteomes" id="UP000463470">
    <property type="component" value="Unassembled WGS sequence"/>
</dbReference>
<evidence type="ECO:0000313" key="4">
    <source>
        <dbReference type="Proteomes" id="UP000463470"/>
    </source>
</evidence>
<dbReference type="InterPro" id="IPR036582">
    <property type="entry name" value="Mao_N_sf"/>
</dbReference>
<feature type="signal peptide" evidence="1">
    <location>
        <begin position="1"/>
        <end position="29"/>
    </location>
</feature>
<dbReference type="InterPro" id="IPR012854">
    <property type="entry name" value="Cu_amine_oxidase-like_N"/>
</dbReference>
<dbReference type="OrthoDB" id="2082200at2"/>
<evidence type="ECO:0000313" key="3">
    <source>
        <dbReference type="EMBL" id="MZP31169.1"/>
    </source>
</evidence>
<accession>A0A845L7B3</accession>
<dbReference type="EMBL" id="WXEY01000027">
    <property type="protein sequence ID" value="MZP31169.1"/>
    <property type="molecule type" value="Genomic_DNA"/>
</dbReference>
<keyword evidence="4" id="KW-1185">Reference proteome</keyword>
<dbReference type="Gene3D" id="3.30.457.10">
    <property type="entry name" value="Copper amine oxidase-like, N-terminal domain"/>
    <property type="match status" value="1"/>
</dbReference>
<sequence length="292" mass="32788">MNKKIKARLAPVLVATVLVGSLVPSAAYAWRDDAARQDTIARAEKAPDRRWTPDYVPVGRSVITRYGNTFFYTDGREPSNQEDPQAILYHASWRALYYPDMEVISVDGKPWLAVPDVRERVAQDVSRHWALTDVTVSPERYFTDVAPKLPPAGKTTINMNVGLTAASVWTAETARPERLVGEPIKHNDTVYFPVSALRNLGADLKWDNGALTARANNTIVHVRPEETKALVNGEERDTLPLTLVNGRLMAPAAFVELLGYTWEYFDTMNPWFTEADLREGASWFVERLSITN</sequence>
<evidence type="ECO:0000256" key="1">
    <source>
        <dbReference type="SAM" id="SignalP"/>
    </source>
</evidence>
<dbReference type="Pfam" id="PF07833">
    <property type="entry name" value="Cu_amine_oxidN1"/>
    <property type="match status" value="1"/>
</dbReference>
<feature type="domain" description="Copper amine oxidase-like N-terminal" evidence="2">
    <location>
        <begin position="182"/>
        <end position="263"/>
    </location>
</feature>
<organism evidence="3 4">
    <name type="scientific">Heliomicrobium undosum</name>
    <dbReference type="NCBI Taxonomy" id="121734"/>
    <lineage>
        <taxon>Bacteria</taxon>
        <taxon>Bacillati</taxon>
        <taxon>Bacillota</taxon>
        <taxon>Clostridia</taxon>
        <taxon>Eubacteriales</taxon>
        <taxon>Heliobacteriaceae</taxon>
        <taxon>Heliomicrobium</taxon>
    </lineage>
</organism>
<dbReference type="SUPFAM" id="SSF55383">
    <property type="entry name" value="Copper amine oxidase, domain N"/>
    <property type="match status" value="1"/>
</dbReference>
<keyword evidence="1" id="KW-0732">Signal</keyword>
<comment type="caution">
    <text evidence="3">The sequence shown here is derived from an EMBL/GenBank/DDBJ whole genome shotgun (WGS) entry which is preliminary data.</text>
</comment>
<dbReference type="RefSeq" id="WP_161259689.1">
    <property type="nucleotide sequence ID" value="NZ_WXEY01000027.1"/>
</dbReference>
<dbReference type="AlphaFoldDB" id="A0A845L7B3"/>
<name>A0A845L7B3_9FIRM</name>
<gene>
    <name evidence="3" type="ORF">GTO91_15790</name>
</gene>